<sequence length="176" mass="19481">MKAWILAVALMAPAAMAEQLSADKVLLMTCMRMEKSILVEQRIPMPSEQECLLVRHAKGVPDSAEPKIGVAKPAPVVKSAQQIEADRITLGCVRQSNGYAWIVSARQEGWTLEQTKAGIGRQLADASLYDMPHRVWADRITDHVFADDRTFLTTPHDAAAAYYGLCLRSPTEYLVK</sequence>
<proteinExistence type="predicted"/>
<protein>
    <submittedName>
        <fullName evidence="2">Uncharacterized protein</fullName>
    </submittedName>
</protein>
<dbReference type="AlphaFoldDB" id="A0A1A9KFR9"/>
<name>A0A1A9KFR9_9PSED</name>
<organism evidence="2 3">
    <name type="scientific">Pseudomonas citronellolis</name>
    <dbReference type="NCBI Taxonomy" id="53408"/>
    <lineage>
        <taxon>Bacteria</taxon>
        <taxon>Pseudomonadati</taxon>
        <taxon>Pseudomonadota</taxon>
        <taxon>Gammaproteobacteria</taxon>
        <taxon>Pseudomonadales</taxon>
        <taxon>Pseudomonadaceae</taxon>
        <taxon>Pseudomonas</taxon>
    </lineage>
</organism>
<dbReference type="RefSeq" id="WP_064583947.1">
    <property type="nucleotide sequence ID" value="NZ_CP015878.1"/>
</dbReference>
<accession>A0A1A9KFR9</accession>
<gene>
    <name evidence="2" type="ORF">A9C11_22990</name>
</gene>
<keyword evidence="1" id="KW-0732">Signal</keyword>
<dbReference type="Proteomes" id="UP000077748">
    <property type="component" value="Chromosome"/>
</dbReference>
<feature type="chain" id="PRO_5008391724" evidence="1">
    <location>
        <begin position="18"/>
        <end position="176"/>
    </location>
</feature>
<feature type="signal peptide" evidence="1">
    <location>
        <begin position="1"/>
        <end position="17"/>
    </location>
</feature>
<evidence type="ECO:0000313" key="2">
    <source>
        <dbReference type="EMBL" id="ANI16656.1"/>
    </source>
</evidence>
<dbReference type="EMBL" id="CP015878">
    <property type="protein sequence ID" value="ANI16656.1"/>
    <property type="molecule type" value="Genomic_DNA"/>
</dbReference>
<evidence type="ECO:0000256" key="1">
    <source>
        <dbReference type="SAM" id="SignalP"/>
    </source>
</evidence>
<evidence type="ECO:0000313" key="3">
    <source>
        <dbReference type="Proteomes" id="UP000077748"/>
    </source>
</evidence>
<reference evidence="2 3" key="1">
    <citation type="submission" date="2016-05" db="EMBL/GenBank/DDBJ databases">
        <title>Genome Sequence of Pseudomonas citronellolis Strain SJTE-3, an Estrogens and Persistent Organic Pollutants degradation strain.</title>
        <authorList>
            <person name="Liang R."/>
        </authorList>
    </citation>
    <scope>NUCLEOTIDE SEQUENCE [LARGE SCALE GENOMIC DNA]</scope>
    <source>
        <strain evidence="2 3">SJTE-3</strain>
    </source>
</reference>